<evidence type="ECO:0000256" key="2">
    <source>
        <dbReference type="ARBA" id="ARBA00022827"/>
    </source>
</evidence>
<keyword evidence="3" id="KW-0560">Oxidoreductase</keyword>
<dbReference type="SUPFAM" id="SSF51905">
    <property type="entry name" value="FAD/NAD(P)-binding domain"/>
    <property type="match status" value="1"/>
</dbReference>
<feature type="domain" description="FAD-binding" evidence="5">
    <location>
        <begin position="319"/>
        <end position="377"/>
    </location>
</feature>
<dbReference type="PANTHER" id="PTHR47178:SF6">
    <property type="entry name" value="FAD-BINDING DOMAIN-CONTAINING PROTEIN"/>
    <property type="match status" value="1"/>
</dbReference>
<protein>
    <submittedName>
        <fullName evidence="6">FAD-dependent oxidoreductase</fullName>
    </submittedName>
</protein>
<dbReference type="EMBL" id="JBHMEI010000047">
    <property type="protein sequence ID" value="MFB9207201.1"/>
    <property type="molecule type" value="Genomic_DNA"/>
</dbReference>
<dbReference type="PRINTS" id="PR00420">
    <property type="entry name" value="RNGMNOXGNASE"/>
</dbReference>
<accession>A0ABV5IRJ3</accession>
<evidence type="ECO:0000313" key="6">
    <source>
        <dbReference type="EMBL" id="MFB9207201.1"/>
    </source>
</evidence>
<comment type="caution">
    <text evidence="6">The sequence shown here is derived from an EMBL/GenBank/DDBJ whole genome shotgun (WGS) entry which is preliminary data.</text>
</comment>
<reference evidence="6 7" key="1">
    <citation type="submission" date="2024-09" db="EMBL/GenBank/DDBJ databases">
        <authorList>
            <person name="Sun Q."/>
            <person name="Mori K."/>
        </authorList>
    </citation>
    <scope>NUCLEOTIDE SEQUENCE [LARGE SCALE GENOMIC DNA]</scope>
    <source>
        <strain evidence="6 7">CCM 3426</strain>
    </source>
</reference>
<feature type="domain" description="FAD-binding" evidence="5">
    <location>
        <begin position="7"/>
        <end position="174"/>
    </location>
</feature>
<sequence>MSTRPLRVVVVGGGIGGLCLAQGLHAAGIDVAVFERDTAPDARLQGYRLNIEPVGSRALHDCLPAHLWHILVATAGDPGPGMGVFTERIRLLMREDAPPAGRDPSEQTHAVSRVTLRRLLLAGLDDVVHFGEEFTGYRQNADGTVTALFADGTSATGDLLVGADGANSRVRRQLLPHARRSPVPGVGIGGKLRLGDGAAWLPEELVSTKNMFLPKHDFLFTAVFRRRETNAATVERVGDQLRAAGLDPDLLVQDAKDDDYVMWAYVAHRRALPADLPADLPDVPAGGRGRRLRELVAARLTDWHPGLRELIARTPADTIERFDFATAERVKPWPTTNVTVLGDAIHSMPPVGGLGGNAALYDADALRRALIAVGRGEHDLLPAVAAYERAMLNNGFAAVRAATMYLRLATLPSRTVRTVARTFFRLCGVLPPLRRAIFSD</sequence>
<proteinExistence type="predicted"/>
<name>A0ABV5IRJ3_9ACTN</name>
<keyword evidence="2" id="KW-0274">FAD</keyword>
<gene>
    <name evidence="6" type="ORF">ACFFV7_38845</name>
</gene>
<organism evidence="6 7">
    <name type="scientific">Nonomuraea spiralis</name>
    <dbReference type="NCBI Taxonomy" id="46182"/>
    <lineage>
        <taxon>Bacteria</taxon>
        <taxon>Bacillati</taxon>
        <taxon>Actinomycetota</taxon>
        <taxon>Actinomycetes</taxon>
        <taxon>Streptosporangiales</taxon>
        <taxon>Streptosporangiaceae</taxon>
        <taxon>Nonomuraea</taxon>
    </lineage>
</organism>
<dbReference type="Proteomes" id="UP001589647">
    <property type="component" value="Unassembled WGS sequence"/>
</dbReference>
<evidence type="ECO:0000256" key="1">
    <source>
        <dbReference type="ARBA" id="ARBA00022630"/>
    </source>
</evidence>
<dbReference type="InterPro" id="IPR036188">
    <property type="entry name" value="FAD/NAD-bd_sf"/>
</dbReference>
<dbReference type="Gene3D" id="3.50.50.60">
    <property type="entry name" value="FAD/NAD(P)-binding domain"/>
    <property type="match status" value="1"/>
</dbReference>
<keyword evidence="4" id="KW-0503">Monooxygenase</keyword>
<dbReference type="PANTHER" id="PTHR47178">
    <property type="entry name" value="MONOOXYGENASE, FAD-BINDING"/>
    <property type="match status" value="1"/>
</dbReference>
<evidence type="ECO:0000256" key="4">
    <source>
        <dbReference type="ARBA" id="ARBA00023033"/>
    </source>
</evidence>
<dbReference type="InterPro" id="IPR002938">
    <property type="entry name" value="FAD-bd"/>
</dbReference>
<keyword evidence="1" id="KW-0285">Flavoprotein</keyword>
<evidence type="ECO:0000256" key="3">
    <source>
        <dbReference type="ARBA" id="ARBA00023002"/>
    </source>
</evidence>
<evidence type="ECO:0000259" key="5">
    <source>
        <dbReference type="Pfam" id="PF01494"/>
    </source>
</evidence>
<dbReference type="Pfam" id="PF01494">
    <property type="entry name" value="FAD_binding_3"/>
    <property type="match status" value="2"/>
</dbReference>
<evidence type="ECO:0000313" key="7">
    <source>
        <dbReference type="Proteomes" id="UP001589647"/>
    </source>
</evidence>
<dbReference type="RefSeq" id="WP_189654183.1">
    <property type="nucleotide sequence ID" value="NZ_BMRC01000061.1"/>
</dbReference>
<keyword evidence="7" id="KW-1185">Reference proteome</keyword>